<name>A0A4R0JZG3_9ACTN</name>
<dbReference type="PANTHER" id="PTHR43072">
    <property type="entry name" value="N-ACETYLTRANSFERASE"/>
    <property type="match status" value="1"/>
</dbReference>
<dbReference type="Gene3D" id="3.40.630.30">
    <property type="match status" value="1"/>
</dbReference>
<reference evidence="4 5" key="1">
    <citation type="submission" date="2019-02" db="EMBL/GenBank/DDBJ databases">
        <title>Kribbella capetownensis sp. nov. and Kribbella speibonae sp. nov., isolated from soil.</title>
        <authorList>
            <person name="Curtis S.M."/>
            <person name="Norton I."/>
            <person name="Everest G.J."/>
            <person name="Meyers P.R."/>
        </authorList>
    </citation>
    <scope>NUCLEOTIDE SEQUENCE [LARGE SCALE GENOMIC DNA]</scope>
    <source>
        <strain evidence="4 5">NRRL B-24813</strain>
    </source>
</reference>
<keyword evidence="1 4" id="KW-0808">Transferase</keyword>
<dbReference type="PROSITE" id="PS51186">
    <property type="entry name" value="GNAT"/>
    <property type="match status" value="2"/>
</dbReference>
<dbReference type="Pfam" id="PF00583">
    <property type="entry name" value="Acetyltransf_1"/>
    <property type="match status" value="2"/>
</dbReference>
<sequence length="305" mass="32884">MSLVIRLVRPDDAVHFVDLRRRVTPYRVTTPAAVRHWWQSAADASGLLVLAAELDGEIVGTGHASLDTWTSERGASSGFVMVEPARRGRGIGGALYEALLEHLRDRGAERVQGWAVDDPESVAWCGRRGLTHTRDLRFSRLDLTDIDALPEAPPMPDGATIASWAEVGPVGVHHVTAAATADEPNDIAVDAMPYGEWLADIWQAPETDLDASTVVLLDGAPVAYTLIEADHGSYRVWSGGTGTLREHRGRGLARMAKSAALRRAAAGGVTVAYTSNDAANRPMLAVNNWLGYEACGTELLYSRQI</sequence>
<keyword evidence="5" id="KW-1185">Reference proteome</keyword>
<dbReference type="GO" id="GO:0016747">
    <property type="term" value="F:acyltransferase activity, transferring groups other than amino-acyl groups"/>
    <property type="evidence" value="ECO:0007669"/>
    <property type="project" value="InterPro"/>
</dbReference>
<organism evidence="4 5">
    <name type="scientific">Kribbella pittospori</name>
    <dbReference type="NCBI Taxonomy" id="722689"/>
    <lineage>
        <taxon>Bacteria</taxon>
        <taxon>Bacillati</taxon>
        <taxon>Actinomycetota</taxon>
        <taxon>Actinomycetes</taxon>
        <taxon>Propionibacteriales</taxon>
        <taxon>Kribbellaceae</taxon>
        <taxon>Kribbella</taxon>
    </lineage>
</organism>
<dbReference type="OrthoDB" id="4119890at2"/>
<dbReference type="AlphaFoldDB" id="A0A4R0JZG3"/>
<feature type="domain" description="N-acetyltransferase" evidence="3">
    <location>
        <begin position="3"/>
        <end position="156"/>
    </location>
</feature>
<protein>
    <submittedName>
        <fullName evidence="4">GNAT family N-acetyltransferase</fullName>
    </submittedName>
</protein>
<keyword evidence="2" id="KW-0012">Acyltransferase</keyword>
<evidence type="ECO:0000256" key="2">
    <source>
        <dbReference type="ARBA" id="ARBA00023315"/>
    </source>
</evidence>
<dbReference type="PANTHER" id="PTHR43072:SF51">
    <property type="entry name" value="ABC SUPERFAMILY TRANSPORT PROTEIN"/>
    <property type="match status" value="1"/>
</dbReference>
<comment type="caution">
    <text evidence="4">The sequence shown here is derived from an EMBL/GenBank/DDBJ whole genome shotgun (WGS) entry which is preliminary data.</text>
</comment>
<feature type="domain" description="N-acetyltransferase" evidence="3">
    <location>
        <begin position="170"/>
        <end position="305"/>
    </location>
</feature>
<gene>
    <name evidence="4" type="ORF">E0H73_39900</name>
</gene>
<dbReference type="SUPFAM" id="SSF55729">
    <property type="entry name" value="Acyl-CoA N-acyltransferases (Nat)"/>
    <property type="match status" value="2"/>
</dbReference>
<dbReference type="Proteomes" id="UP000291144">
    <property type="component" value="Unassembled WGS sequence"/>
</dbReference>
<evidence type="ECO:0000259" key="3">
    <source>
        <dbReference type="PROSITE" id="PS51186"/>
    </source>
</evidence>
<dbReference type="EMBL" id="SJKB01000021">
    <property type="protein sequence ID" value="TCC52107.1"/>
    <property type="molecule type" value="Genomic_DNA"/>
</dbReference>
<dbReference type="InterPro" id="IPR016181">
    <property type="entry name" value="Acyl_CoA_acyltransferase"/>
</dbReference>
<evidence type="ECO:0000313" key="4">
    <source>
        <dbReference type="EMBL" id="TCC52107.1"/>
    </source>
</evidence>
<dbReference type="RefSeq" id="WP_131365529.1">
    <property type="nucleotide sequence ID" value="NZ_SJKB01000021.1"/>
</dbReference>
<dbReference type="InterPro" id="IPR000182">
    <property type="entry name" value="GNAT_dom"/>
</dbReference>
<evidence type="ECO:0000313" key="5">
    <source>
        <dbReference type="Proteomes" id="UP000291144"/>
    </source>
</evidence>
<proteinExistence type="predicted"/>
<evidence type="ECO:0000256" key="1">
    <source>
        <dbReference type="ARBA" id="ARBA00022679"/>
    </source>
</evidence>
<dbReference type="CDD" id="cd04301">
    <property type="entry name" value="NAT_SF"/>
    <property type="match status" value="1"/>
</dbReference>
<accession>A0A4R0JZG3</accession>